<feature type="domain" description="BESS" evidence="4">
    <location>
        <begin position="317"/>
        <end position="356"/>
    </location>
</feature>
<evidence type="ECO:0000313" key="6">
    <source>
        <dbReference type="Proteomes" id="UP000606786"/>
    </source>
</evidence>
<dbReference type="Proteomes" id="UP000606786">
    <property type="component" value="Unassembled WGS sequence"/>
</dbReference>
<feature type="region of interest" description="Disordered" evidence="2">
    <location>
        <begin position="405"/>
        <end position="440"/>
    </location>
</feature>
<dbReference type="PROSITE" id="PS51031">
    <property type="entry name" value="BESS"/>
    <property type="match status" value="1"/>
</dbReference>
<dbReference type="GO" id="GO:0005667">
    <property type="term" value="C:transcription regulator complex"/>
    <property type="evidence" value="ECO:0007669"/>
    <property type="project" value="TreeGrafter"/>
</dbReference>
<reference evidence="5" key="1">
    <citation type="submission" date="2020-11" db="EMBL/GenBank/DDBJ databases">
        <authorList>
            <person name="Whitehead M."/>
        </authorList>
    </citation>
    <scope>NUCLEOTIDE SEQUENCE</scope>
    <source>
        <strain evidence="5">EGII</strain>
    </source>
</reference>
<feature type="domain" description="MADF" evidence="3">
    <location>
        <begin position="21"/>
        <end position="108"/>
    </location>
</feature>
<feature type="compositionally biased region" description="Basic and acidic residues" evidence="2">
    <location>
        <begin position="153"/>
        <end position="167"/>
    </location>
</feature>
<dbReference type="OrthoDB" id="6147983at2759"/>
<gene>
    <name evidence="5" type="ORF">CCAP1982_LOCUS14219</name>
</gene>
<sequence length="559" mass="61531">MRLSSSNSNDSKPDNYQTNAKICRLVERYPCMYDRSHPHYLKKDVVDKAWVKISKEMDDSIPSCKERWRNIRTSFARSINVNKIPSSANRTKPYYLHEELQFLACHITPGIPVSRRPNYYTTADEKSEMIEVPIGEESFDGFVAMAKEEEEEQQQRINDESDSRQERAPSSSADESTQSAKGEPIQIAEEMHVDGNEQRIPVQNSPLPLLAQQPQPSPQPTQPQHLHQQPHQQQLQQHQQQQQELALQPYQQQARQASPIPLPNSAVEVEVGQPMQAVLPLYPFKKRLRPTEPLMYAEVEPERDIKPQPSELCQPEQDFDAAFLKGLLPEMKAMDFRQKIIFKKRIYEVIGEIFESTSTQSNGSATRRLSAQQNNSFNGSNNSTPINSNGFAAAAAYINGCTANNSSHRTTTPRPTPSSSPSASGYASPLNTLNSASSTTNTTTAMGVVNASDLAMIRRLSTLLQSPAIASSTNAMTALPKNATTISSTVRTASNTSPATVTAPMTPAMVSAHRGALTRSSANLLRTSMTNGGSAATPSSTCSSPGANSRAVKQELLDD</sequence>
<protein>
    <submittedName>
        <fullName evidence="5">(Mediterranean fruit fly) hypothetical protein</fullName>
    </submittedName>
</protein>
<comment type="subcellular location">
    <subcellularLocation>
        <location evidence="1">Nucleus</location>
    </subcellularLocation>
</comment>
<dbReference type="InterPro" id="IPR004210">
    <property type="entry name" value="BESS_motif"/>
</dbReference>
<keyword evidence="6" id="KW-1185">Reference proteome</keyword>
<feature type="compositionally biased region" description="Polar residues" evidence="2">
    <location>
        <begin position="357"/>
        <end position="373"/>
    </location>
</feature>
<name>A0A811V7T0_CERCA</name>
<accession>A0A811V7T0</accession>
<proteinExistence type="predicted"/>
<feature type="compositionally biased region" description="Low complexity" evidence="2">
    <location>
        <begin position="374"/>
        <end position="383"/>
    </location>
</feature>
<feature type="compositionally biased region" description="Low complexity" evidence="2">
    <location>
        <begin position="406"/>
        <end position="440"/>
    </location>
</feature>
<dbReference type="InterPro" id="IPR039353">
    <property type="entry name" value="TF_Adf1"/>
</dbReference>
<dbReference type="GO" id="GO:0005634">
    <property type="term" value="C:nucleus"/>
    <property type="evidence" value="ECO:0007669"/>
    <property type="project" value="UniProtKB-SubCell"/>
</dbReference>
<dbReference type="PANTHER" id="PTHR12243:SF60">
    <property type="entry name" value="SI:CH211-15D5.12-RELATED"/>
    <property type="match status" value="1"/>
</dbReference>
<feature type="compositionally biased region" description="Low complexity" evidence="2">
    <location>
        <begin position="532"/>
        <end position="547"/>
    </location>
</feature>
<dbReference type="Pfam" id="PF02944">
    <property type="entry name" value="BESS"/>
    <property type="match status" value="1"/>
</dbReference>
<evidence type="ECO:0000256" key="1">
    <source>
        <dbReference type="PROSITE-ProRule" id="PRU00371"/>
    </source>
</evidence>
<dbReference type="GO" id="GO:0003677">
    <property type="term" value="F:DNA binding"/>
    <property type="evidence" value="ECO:0007669"/>
    <property type="project" value="InterPro"/>
</dbReference>
<dbReference type="GO" id="GO:0006357">
    <property type="term" value="P:regulation of transcription by RNA polymerase II"/>
    <property type="evidence" value="ECO:0007669"/>
    <property type="project" value="TreeGrafter"/>
</dbReference>
<dbReference type="InterPro" id="IPR006578">
    <property type="entry name" value="MADF-dom"/>
</dbReference>
<feature type="compositionally biased region" description="Polar residues" evidence="2">
    <location>
        <begin position="168"/>
        <end position="180"/>
    </location>
</feature>
<evidence type="ECO:0000313" key="5">
    <source>
        <dbReference type="EMBL" id="CAD7005877.1"/>
    </source>
</evidence>
<dbReference type="Pfam" id="PF10545">
    <property type="entry name" value="MADF_DNA_bdg"/>
    <property type="match status" value="1"/>
</dbReference>
<evidence type="ECO:0000259" key="4">
    <source>
        <dbReference type="PROSITE" id="PS51031"/>
    </source>
</evidence>
<feature type="region of interest" description="Disordered" evidence="2">
    <location>
        <begin position="147"/>
        <end position="182"/>
    </location>
</feature>
<feature type="region of interest" description="Disordered" evidence="2">
    <location>
        <begin position="208"/>
        <end position="256"/>
    </location>
</feature>
<organism evidence="5 6">
    <name type="scientific">Ceratitis capitata</name>
    <name type="common">Mediterranean fruit fly</name>
    <name type="synonym">Tephritis capitata</name>
    <dbReference type="NCBI Taxonomy" id="7213"/>
    <lineage>
        <taxon>Eukaryota</taxon>
        <taxon>Metazoa</taxon>
        <taxon>Ecdysozoa</taxon>
        <taxon>Arthropoda</taxon>
        <taxon>Hexapoda</taxon>
        <taxon>Insecta</taxon>
        <taxon>Pterygota</taxon>
        <taxon>Neoptera</taxon>
        <taxon>Endopterygota</taxon>
        <taxon>Diptera</taxon>
        <taxon>Brachycera</taxon>
        <taxon>Muscomorpha</taxon>
        <taxon>Tephritoidea</taxon>
        <taxon>Tephritidae</taxon>
        <taxon>Ceratitis</taxon>
        <taxon>Ceratitis</taxon>
    </lineage>
</organism>
<evidence type="ECO:0000259" key="3">
    <source>
        <dbReference type="PROSITE" id="PS51029"/>
    </source>
</evidence>
<comment type="caution">
    <text evidence="5">The sequence shown here is derived from an EMBL/GenBank/DDBJ whole genome shotgun (WGS) entry which is preliminary data.</text>
</comment>
<dbReference type="SMART" id="SM00595">
    <property type="entry name" value="MADF"/>
    <property type="match status" value="1"/>
</dbReference>
<feature type="region of interest" description="Disordered" evidence="2">
    <location>
        <begin position="528"/>
        <end position="559"/>
    </location>
</feature>
<dbReference type="AlphaFoldDB" id="A0A811V7T0"/>
<feature type="region of interest" description="Disordered" evidence="2">
    <location>
        <begin position="357"/>
        <end position="383"/>
    </location>
</feature>
<keyword evidence="1" id="KW-0539">Nucleus</keyword>
<dbReference type="PROSITE" id="PS51029">
    <property type="entry name" value="MADF"/>
    <property type="match status" value="1"/>
</dbReference>
<evidence type="ECO:0000256" key="2">
    <source>
        <dbReference type="SAM" id="MobiDB-lite"/>
    </source>
</evidence>
<dbReference type="EMBL" id="CAJHJT010000034">
    <property type="protein sequence ID" value="CAD7005877.1"/>
    <property type="molecule type" value="Genomic_DNA"/>
</dbReference>
<dbReference type="PANTHER" id="PTHR12243">
    <property type="entry name" value="MADF DOMAIN TRANSCRIPTION FACTOR"/>
    <property type="match status" value="1"/>
</dbReference>
<feature type="compositionally biased region" description="Low complexity" evidence="2">
    <location>
        <begin position="222"/>
        <end position="254"/>
    </location>
</feature>